<evidence type="ECO:0000313" key="4">
    <source>
        <dbReference type="EMBL" id="KAF7716380.1"/>
    </source>
</evidence>
<dbReference type="GO" id="GO:0061631">
    <property type="term" value="F:ubiquitin conjugating enzyme activity"/>
    <property type="evidence" value="ECO:0007669"/>
    <property type="project" value="UniProtKB-EC"/>
</dbReference>
<accession>A0A8J8WHS3</accession>
<keyword evidence="4" id="KW-0012">Acyltransferase</keyword>
<evidence type="ECO:0000259" key="3">
    <source>
        <dbReference type="PROSITE" id="PS50127"/>
    </source>
</evidence>
<feature type="domain" description="UBC core" evidence="3">
    <location>
        <begin position="1"/>
        <end position="159"/>
    </location>
</feature>
<dbReference type="OrthoDB" id="19692at2759"/>
<gene>
    <name evidence="4" type="ORF">PECM_005683</name>
</gene>
<dbReference type="Proteomes" id="UP000631181">
    <property type="component" value="Unassembled WGS sequence"/>
</dbReference>
<feature type="region of interest" description="Disordered" evidence="2">
    <location>
        <begin position="161"/>
        <end position="209"/>
    </location>
</feature>
<dbReference type="SUPFAM" id="SSF54495">
    <property type="entry name" value="UBC-like"/>
    <property type="match status" value="1"/>
</dbReference>
<dbReference type="InterPro" id="IPR050113">
    <property type="entry name" value="Ub_conjugating_enzyme"/>
</dbReference>
<dbReference type="PANTHER" id="PTHR24067">
    <property type="entry name" value="UBIQUITIN-CONJUGATING ENZYME E2"/>
    <property type="match status" value="1"/>
</dbReference>
<dbReference type="InterPro" id="IPR000608">
    <property type="entry name" value="UBC"/>
</dbReference>
<dbReference type="EMBL" id="WIWV01000041">
    <property type="protein sequence ID" value="KAF7716380.1"/>
    <property type="molecule type" value="Genomic_DNA"/>
</dbReference>
<evidence type="ECO:0000256" key="1">
    <source>
        <dbReference type="ARBA" id="ARBA00022786"/>
    </source>
</evidence>
<reference evidence="4" key="1">
    <citation type="journal article" date="2020" name="Front. Microbiol.">
        <title>Gene regulatory networks of Penicillium echinulatum 2HH and Penicillium oxalicum 114-2 inferred by a computational biology approach.</title>
        <authorList>
            <person name="Lenz A.R."/>
            <person name="Galan-Vasquez E."/>
            <person name="Balbinot E."/>
            <person name="De Abreu F.P."/>
            <person name="De Oliveira N.S."/>
            <person name="Da Rosa L.O."/>
            <person name="De Avila E Silva S."/>
            <person name="Camassola M."/>
            <person name="Dillon A.J.P."/>
            <person name="Perez-Rueda E."/>
        </authorList>
    </citation>
    <scope>NUCLEOTIDE SEQUENCE</scope>
    <source>
        <strain evidence="4">S1M29</strain>
    </source>
</reference>
<keyword evidence="1" id="KW-0833">Ubl conjugation pathway</keyword>
<dbReference type="EC" id="2.3.2.23" evidence="4"/>
<comment type="caution">
    <text evidence="4">The sequence shown here is derived from an EMBL/GenBank/DDBJ whole genome shotgun (WGS) entry which is preliminary data.</text>
</comment>
<protein>
    <submittedName>
        <fullName evidence="4">Ubiquitin-conjugating enzyme E2</fullName>
        <ecNumber evidence="4">2.3.2.23</ecNumber>
    </submittedName>
</protein>
<proteinExistence type="predicted"/>
<feature type="compositionally biased region" description="Polar residues" evidence="2">
    <location>
        <begin position="185"/>
        <end position="199"/>
    </location>
</feature>
<dbReference type="Gene3D" id="3.10.110.10">
    <property type="entry name" value="Ubiquitin Conjugating Enzyme"/>
    <property type="match status" value="1"/>
</dbReference>
<name>A0A8J8WHS3_9EURO</name>
<keyword evidence="5" id="KW-1185">Reference proteome</keyword>
<sequence length="209" mass="23449">MAERRLVKEFSELSELDWVHVEMWMEKIFVWDICLPVLNKDSIYYGAYIQARMNFPPDYPYSPPVFRIKHPLLHPNIANDGSECISILHPPGDDEMSGETASERWSAAQSVESILVSILSLLDDAEISSPANVDAAKLYRDDQPAFQEIVRQQVQLSIESRPAGFEAPTENQAGDDDFWIPSPEGSVNFSEGSPESGQESDVAEDAEEE</sequence>
<evidence type="ECO:0000256" key="2">
    <source>
        <dbReference type="SAM" id="MobiDB-lite"/>
    </source>
</evidence>
<organism evidence="4 5">
    <name type="scientific">Penicillium ucsense</name>
    <dbReference type="NCBI Taxonomy" id="2839758"/>
    <lineage>
        <taxon>Eukaryota</taxon>
        <taxon>Fungi</taxon>
        <taxon>Dikarya</taxon>
        <taxon>Ascomycota</taxon>
        <taxon>Pezizomycotina</taxon>
        <taxon>Eurotiomycetes</taxon>
        <taxon>Eurotiomycetidae</taxon>
        <taxon>Eurotiales</taxon>
        <taxon>Aspergillaceae</taxon>
        <taxon>Penicillium</taxon>
    </lineage>
</organism>
<dbReference type="SMART" id="SM00212">
    <property type="entry name" value="UBCc"/>
    <property type="match status" value="1"/>
</dbReference>
<dbReference type="PROSITE" id="PS50127">
    <property type="entry name" value="UBC_2"/>
    <property type="match status" value="1"/>
</dbReference>
<dbReference type="InterPro" id="IPR016135">
    <property type="entry name" value="UBQ-conjugating_enzyme/RWD"/>
</dbReference>
<evidence type="ECO:0000313" key="5">
    <source>
        <dbReference type="Proteomes" id="UP000631181"/>
    </source>
</evidence>
<dbReference type="AlphaFoldDB" id="A0A8J8WHS3"/>
<dbReference type="Pfam" id="PF00179">
    <property type="entry name" value="UQ_con"/>
    <property type="match status" value="1"/>
</dbReference>
<keyword evidence="4" id="KW-0808">Transferase</keyword>